<keyword evidence="2" id="KW-1185">Reference proteome</keyword>
<protein>
    <submittedName>
        <fullName evidence="1">Uncharacterized protein</fullName>
    </submittedName>
</protein>
<proteinExistence type="predicted"/>
<dbReference type="Proteomes" id="UP000790377">
    <property type="component" value="Unassembled WGS sequence"/>
</dbReference>
<evidence type="ECO:0000313" key="2">
    <source>
        <dbReference type="Proteomes" id="UP000790377"/>
    </source>
</evidence>
<dbReference type="EMBL" id="MU269153">
    <property type="protein sequence ID" value="KAH7903174.1"/>
    <property type="molecule type" value="Genomic_DNA"/>
</dbReference>
<name>A0ACB7ZPT8_9AGAM</name>
<reference evidence="1" key="1">
    <citation type="journal article" date="2021" name="New Phytol.">
        <title>Evolutionary innovations through gain and loss of genes in the ectomycorrhizal Boletales.</title>
        <authorList>
            <person name="Wu G."/>
            <person name="Miyauchi S."/>
            <person name="Morin E."/>
            <person name="Kuo A."/>
            <person name="Drula E."/>
            <person name="Varga T."/>
            <person name="Kohler A."/>
            <person name="Feng B."/>
            <person name="Cao Y."/>
            <person name="Lipzen A."/>
            <person name="Daum C."/>
            <person name="Hundley H."/>
            <person name="Pangilinan J."/>
            <person name="Johnson J."/>
            <person name="Barry K."/>
            <person name="LaButti K."/>
            <person name="Ng V."/>
            <person name="Ahrendt S."/>
            <person name="Min B."/>
            <person name="Choi I.G."/>
            <person name="Park H."/>
            <person name="Plett J.M."/>
            <person name="Magnuson J."/>
            <person name="Spatafora J.W."/>
            <person name="Nagy L.G."/>
            <person name="Henrissat B."/>
            <person name="Grigoriev I.V."/>
            <person name="Yang Z.L."/>
            <person name="Xu J."/>
            <person name="Martin F.M."/>
        </authorList>
    </citation>
    <scope>NUCLEOTIDE SEQUENCE</scope>
    <source>
        <strain evidence="1">ATCC 28755</strain>
    </source>
</reference>
<gene>
    <name evidence="1" type="ORF">BJ138DRAFT_1138780</name>
</gene>
<organism evidence="1 2">
    <name type="scientific">Hygrophoropsis aurantiaca</name>
    <dbReference type="NCBI Taxonomy" id="72124"/>
    <lineage>
        <taxon>Eukaryota</taxon>
        <taxon>Fungi</taxon>
        <taxon>Dikarya</taxon>
        <taxon>Basidiomycota</taxon>
        <taxon>Agaricomycotina</taxon>
        <taxon>Agaricomycetes</taxon>
        <taxon>Agaricomycetidae</taxon>
        <taxon>Boletales</taxon>
        <taxon>Coniophorineae</taxon>
        <taxon>Hygrophoropsidaceae</taxon>
        <taxon>Hygrophoropsis</taxon>
    </lineage>
</organism>
<comment type="caution">
    <text evidence="1">The sequence shown here is derived from an EMBL/GenBank/DDBJ whole genome shotgun (WGS) entry which is preliminary data.</text>
</comment>
<accession>A0ACB7ZPT8</accession>
<sequence length="449" mass="51733">MASSRQAAHSRMGGPSLARSLRKWAALFITDRNDLPIPRYGNTVSRIDNENFAAEILLHLQGVGKFVSASDIVHYLSNDVVQKRFNMKKAVSIATAQWWMNKLEYRWKRESNGQYSDGHEREDVVSYRQNVFLPAWESIQNRLRIWKADDVNIEEILDTNTHHQRHVVVWFHDKSTFYANDRRKVRWVSSSEKPIPQPKGEDYGWLRSPDGKETRDGYFTNEEILKHAEKAMSILEKDFSDEDHVFVFDNATTHMPKKPTPNWGNGQIIYGSGGKPKKTKVRMGPAQFLDGTPQSLYFPDGHEKAGWFKGMSQILWERGFGDEFKCAPGVVDCCLRRILFNQPDFANVPSRLEAFCSARGFRVLFLPNWGYGKRESDLERNVIAALDSVPLASIRRFAIRSRRFIDAYRHGLNGTQAAWAVKKYKGHRVFPDTILREFDQLPFSARDVG</sequence>
<evidence type="ECO:0000313" key="1">
    <source>
        <dbReference type="EMBL" id="KAH7903174.1"/>
    </source>
</evidence>